<keyword evidence="3 5" id="KW-1133">Transmembrane helix</keyword>
<accession>A0A3P7MNV7</accession>
<dbReference type="Pfam" id="PF00335">
    <property type="entry name" value="Tetraspanin"/>
    <property type="match status" value="1"/>
</dbReference>
<evidence type="ECO:0000256" key="4">
    <source>
        <dbReference type="ARBA" id="ARBA00023136"/>
    </source>
</evidence>
<feature type="transmembrane region" description="Helical" evidence="5">
    <location>
        <begin position="55"/>
        <end position="78"/>
    </location>
</feature>
<keyword evidence="2 5" id="KW-0812">Transmembrane</keyword>
<dbReference type="InterPro" id="IPR018499">
    <property type="entry name" value="Tetraspanin/Peripherin"/>
</dbReference>
<gene>
    <name evidence="6" type="ORF">DILT_LOCUS15152</name>
</gene>
<feature type="transmembrane region" description="Helical" evidence="5">
    <location>
        <begin position="85"/>
        <end position="108"/>
    </location>
</feature>
<evidence type="ECO:0008006" key="8">
    <source>
        <dbReference type="Google" id="ProtNLM"/>
    </source>
</evidence>
<evidence type="ECO:0000256" key="1">
    <source>
        <dbReference type="ARBA" id="ARBA00004141"/>
    </source>
</evidence>
<evidence type="ECO:0000256" key="3">
    <source>
        <dbReference type="ARBA" id="ARBA00022989"/>
    </source>
</evidence>
<proteinExistence type="predicted"/>
<evidence type="ECO:0000313" key="6">
    <source>
        <dbReference type="EMBL" id="VDN28270.1"/>
    </source>
</evidence>
<organism evidence="6 7">
    <name type="scientific">Dibothriocephalus latus</name>
    <name type="common">Fish tapeworm</name>
    <name type="synonym">Diphyllobothrium latum</name>
    <dbReference type="NCBI Taxonomy" id="60516"/>
    <lineage>
        <taxon>Eukaryota</taxon>
        <taxon>Metazoa</taxon>
        <taxon>Spiralia</taxon>
        <taxon>Lophotrochozoa</taxon>
        <taxon>Platyhelminthes</taxon>
        <taxon>Cestoda</taxon>
        <taxon>Eucestoda</taxon>
        <taxon>Diphyllobothriidea</taxon>
        <taxon>Diphyllobothriidae</taxon>
        <taxon>Dibothriocephalus</taxon>
    </lineage>
</organism>
<feature type="transmembrane region" description="Helical" evidence="5">
    <location>
        <begin position="128"/>
        <end position="151"/>
    </location>
</feature>
<keyword evidence="7" id="KW-1185">Reference proteome</keyword>
<reference evidence="6 7" key="1">
    <citation type="submission" date="2018-11" db="EMBL/GenBank/DDBJ databases">
        <authorList>
            <consortium name="Pathogen Informatics"/>
        </authorList>
    </citation>
    <scope>NUCLEOTIDE SEQUENCE [LARGE SCALE GENOMIC DNA]</scope>
</reference>
<dbReference type="OrthoDB" id="6297407at2759"/>
<keyword evidence="4 5" id="KW-0472">Membrane</keyword>
<dbReference type="GO" id="GO:0016020">
    <property type="term" value="C:membrane"/>
    <property type="evidence" value="ECO:0007669"/>
    <property type="project" value="UniProtKB-SubCell"/>
</dbReference>
<evidence type="ECO:0000313" key="7">
    <source>
        <dbReference type="Proteomes" id="UP000281553"/>
    </source>
</evidence>
<comment type="subcellular location">
    <subcellularLocation>
        <location evidence="1">Membrane</location>
        <topology evidence="1">Multi-pass membrane protein</topology>
    </subcellularLocation>
</comment>
<dbReference type="EMBL" id="UYRU01077595">
    <property type="protein sequence ID" value="VDN28270.1"/>
    <property type="molecule type" value="Genomic_DNA"/>
</dbReference>
<name>A0A3P7MNV7_DIBLA</name>
<dbReference type="AlphaFoldDB" id="A0A3P7MNV7"/>
<feature type="transmembrane region" description="Helical" evidence="5">
    <location>
        <begin position="12"/>
        <end position="35"/>
    </location>
</feature>
<dbReference type="PRINTS" id="PR00259">
    <property type="entry name" value="TMFOUR"/>
</dbReference>
<evidence type="ECO:0000256" key="5">
    <source>
        <dbReference type="SAM" id="Phobius"/>
    </source>
</evidence>
<evidence type="ECO:0000256" key="2">
    <source>
        <dbReference type="ARBA" id="ARBA00022692"/>
    </source>
</evidence>
<protein>
    <recommendedName>
        <fullName evidence="8">MARVEL domain-containing protein</fullName>
    </recommendedName>
</protein>
<dbReference type="Proteomes" id="UP000281553">
    <property type="component" value="Unassembled WGS sequence"/>
</dbReference>
<sequence>MAGLSTTAKIMKFVIVACNTLSFFSGLAIVILGILDFVHFETMFVSETLNLPKNIAIGAIVHGLVIIVAAFLGVFGALRANSNVLNAYAVFVLLIGCSTLCFLIYGFVQRNSHCETAIVYAIEAELGTIGGCLIGITLLSFFASGMGFLLARNIKAYEKV</sequence>